<comment type="pathway">
    <text evidence="1">Lipid metabolism.</text>
</comment>
<dbReference type="InterPro" id="IPR010758">
    <property type="entry name" value="Trans-2-enoyl-CoA_reductase"/>
</dbReference>
<dbReference type="Pfam" id="PF12242">
    <property type="entry name" value="Eno-Rase_NADH_b"/>
    <property type="match status" value="1"/>
</dbReference>
<evidence type="ECO:0000256" key="10">
    <source>
        <dbReference type="ARBA" id="ARBA00048302"/>
    </source>
</evidence>
<name>A0ABV8CL61_9GAMM</name>
<comment type="catalytic activity">
    <reaction evidence="10">
        <text>a 2,3-saturated acyl-CoA + NAD(+) = a (2E)-enoyl-CoA + NADH + H(+)</text>
        <dbReference type="Rhea" id="RHEA:18177"/>
        <dbReference type="ChEBI" id="CHEBI:15378"/>
        <dbReference type="ChEBI" id="CHEBI:57540"/>
        <dbReference type="ChEBI" id="CHEBI:57945"/>
        <dbReference type="ChEBI" id="CHEBI:58856"/>
        <dbReference type="ChEBI" id="CHEBI:65111"/>
        <dbReference type="EC" id="1.3.1.44"/>
    </reaction>
</comment>
<dbReference type="EC" id="1.3.1.44" evidence="3"/>
<dbReference type="PANTHER" id="PTHR37480:SF1">
    <property type="entry name" value="ENOYL-[ACYL-CARRIER-PROTEIN] REDUCTASE [NADH]"/>
    <property type="match status" value="1"/>
</dbReference>
<keyword evidence="5" id="KW-0276">Fatty acid metabolism</keyword>
<keyword evidence="7" id="KW-0520">NAD</keyword>
<evidence type="ECO:0000256" key="3">
    <source>
        <dbReference type="ARBA" id="ARBA00011983"/>
    </source>
</evidence>
<evidence type="ECO:0000256" key="4">
    <source>
        <dbReference type="ARBA" id="ARBA00022516"/>
    </source>
</evidence>
<evidence type="ECO:0000259" key="11">
    <source>
        <dbReference type="Pfam" id="PF07055"/>
    </source>
</evidence>
<keyword evidence="15" id="KW-1185">Reference proteome</keyword>
<evidence type="ECO:0000256" key="6">
    <source>
        <dbReference type="ARBA" id="ARBA00023002"/>
    </source>
</evidence>
<dbReference type="InterPro" id="IPR050048">
    <property type="entry name" value="FabV-like_NADH_b"/>
</dbReference>
<evidence type="ECO:0000256" key="2">
    <source>
        <dbReference type="ARBA" id="ARBA00011245"/>
    </source>
</evidence>
<organism evidence="14 15">
    <name type="scientific">Pseudaeromonas sharmana</name>
    <dbReference type="NCBI Taxonomy" id="328412"/>
    <lineage>
        <taxon>Bacteria</taxon>
        <taxon>Pseudomonadati</taxon>
        <taxon>Pseudomonadota</taxon>
        <taxon>Gammaproteobacteria</taxon>
        <taxon>Aeromonadales</taxon>
        <taxon>Aeromonadaceae</taxon>
        <taxon>Pseudaeromonas</taxon>
    </lineage>
</organism>
<dbReference type="Pfam" id="PF07055">
    <property type="entry name" value="Eno-Rase_FAD_bd"/>
    <property type="match status" value="1"/>
</dbReference>
<evidence type="ECO:0000259" key="13">
    <source>
        <dbReference type="Pfam" id="PF12242"/>
    </source>
</evidence>
<accession>A0ABV8CL61</accession>
<feature type="domain" description="Enoyl reductase FAD binding" evidence="11">
    <location>
        <begin position="324"/>
        <end position="375"/>
    </location>
</feature>
<dbReference type="EMBL" id="JBHSAF010000003">
    <property type="protein sequence ID" value="MFC3912915.1"/>
    <property type="molecule type" value="Genomic_DNA"/>
</dbReference>
<keyword evidence="8" id="KW-0443">Lipid metabolism</keyword>
<dbReference type="Gene3D" id="3.40.50.720">
    <property type="entry name" value="NAD(P)-binding Rossmann-like Domain"/>
    <property type="match status" value="1"/>
</dbReference>
<feature type="domain" description="Trans-2-enoyl-CoA reductase catalytic" evidence="12">
    <location>
        <begin position="83"/>
        <end position="316"/>
    </location>
</feature>
<keyword evidence="9" id="KW-0275">Fatty acid biosynthesis</keyword>
<comment type="subunit">
    <text evidence="2">Monomer.</text>
</comment>
<dbReference type="SUPFAM" id="SSF51735">
    <property type="entry name" value="NAD(P)-binding Rossmann-fold domains"/>
    <property type="match status" value="1"/>
</dbReference>
<evidence type="ECO:0000256" key="1">
    <source>
        <dbReference type="ARBA" id="ARBA00005189"/>
    </source>
</evidence>
<dbReference type="InterPro" id="IPR024906">
    <property type="entry name" value="Eno_Rdtase_FAD-bd_dom"/>
</dbReference>
<dbReference type="PANTHER" id="PTHR37480">
    <property type="entry name" value="ENOYL-[ACYL-CARRIER-PROTEIN] REDUCTASE [NADH]"/>
    <property type="match status" value="1"/>
</dbReference>
<dbReference type="Proteomes" id="UP001595692">
    <property type="component" value="Unassembled WGS sequence"/>
</dbReference>
<dbReference type="Pfam" id="PF12241">
    <property type="entry name" value="Enoyl_reductase"/>
    <property type="match status" value="1"/>
</dbReference>
<dbReference type="NCBIfam" id="NF010177">
    <property type="entry name" value="PRK13656.1"/>
    <property type="match status" value="1"/>
</dbReference>
<comment type="caution">
    <text evidence="14">The sequence shown here is derived from an EMBL/GenBank/DDBJ whole genome shotgun (WGS) entry which is preliminary data.</text>
</comment>
<evidence type="ECO:0000256" key="7">
    <source>
        <dbReference type="ARBA" id="ARBA00023027"/>
    </source>
</evidence>
<dbReference type="InterPro" id="IPR036291">
    <property type="entry name" value="NAD(P)-bd_dom_sf"/>
</dbReference>
<evidence type="ECO:0000259" key="12">
    <source>
        <dbReference type="Pfam" id="PF12241"/>
    </source>
</evidence>
<dbReference type="InterPro" id="IPR024910">
    <property type="entry name" value="Enoyl-CoA_Rdtase_cat_dom"/>
</dbReference>
<keyword evidence="4" id="KW-0444">Lipid biosynthesis</keyword>
<evidence type="ECO:0000256" key="5">
    <source>
        <dbReference type="ARBA" id="ARBA00022832"/>
    </source>
</evidence>
<sequence length="380" mass="41717">MLVPEPEIVGCVVRNANPAGCQARVAQQIAAVRQRGTFAAPRRVLILGSSSGFGLAARIQLAFGGGAATFGVAYERAPDAELTGSAGWHNQQAFDHFAESAGLQAQSRFADAFLPQTRQAVLAWIREQWGQVDLLVYSLASGVRVLDDGRRCRAVIKSLHNPLEGWGLDLAAEQLIRQQVMVAAEQEHRDTVTVMGGEPWQQWVLALQQAGLLAPGFHTLAFSYEGPALTHPWYRDGTLGAAKRHLQQTADALRMALRPLQGDARVVMCKALVTRASLVIPFLPVYLMLLMAVMKDKGLHEECPQQMARLFADQLYGPGAPRCDALGRWRLDEFELRPDVQHAVLARLSELTADNFRQLGDYAAMRSELLHQHGFMPIAG</sequence>
<keyword evidence="6" id="KW-0560">Oxidoreductase</keyword>
<gene>
    <name evidence="14" type="primary">fabV</name>
    <name evidence="14" type="ORF">ACFOSS_05485</name>
</gene>
<dbReference type="RefSeq" id="WP_377151129.1">
    <property type="nucleotide sequence ID" value="NZ_JBHSAF010000003.1"/>
</dbReference>
<protein>
    <recommendedName>
        <fullName evidence="3">trans-2-enoyl-CoA reductase (NAD(+))</fullName>
        <ecNumber evidence="3">1.3.1.44</ecNumber>
    </recommendedName>
</protein>
<feature type="domain" description="Trans-2-enoyl-CoA reductase-like NAD(P)H binding" evidence="13">
    <location>
        <begin position="5"/>
        <end position="79"/>
    </location>
</feature>
<evidence type="ECO:0000256" key="8">
    <source>
        <dbReference type="ARBA" id="ARBA00023098"/>
    </source>
</evidence>
<proteinExistence type="predicted"/>
<evidence type="ECO:0000313" key="14">
    <source>
        <dbReference type="EMBL" id="MFC3912915.1"/>
    </source>
</evidence>
<evidence type="ECO:0000256" key="9">
    <source>
        <dbReference type="ARBA" id="ARBA00023160"/>
    </source>
</evidence>
<evidence type="ECO:0000313" key="15">
    <source>
        <dbReference type="Proteomes" id="UP001595692"/>
    </source>
</evidence>
<reference evidence="15" key="1">
    <citation type="journal article" date="2019" name="Int. J. Syst. Evol. Microbiol.">
        <title>The Global Catalogue of Microorganisms (GCM) 10K type strain sequencing project: providing services to taxonomists for standard genome sequencing and annotation.</title>
        <authorList>
            <consortium name="The Broad Institute Genomics Platform"/>
            <consortium name="The Broad Institute Genome Sequencing Center for Infectious Disease"/>
            <person name="Wu L."/>
            <person name="Ma J."/>
        </authorList>
    </citation>
    <scope>NUCLEOTIDE SEQUENCE [LARGE SCALE GENOMIC DNA]</scope>
    <source>
        <strain evidence="15">CCUG 54939</strain>
    </source>
</reference>